<dbReference type="SUPFAM" id="SSF57362">
    <property type="entry name" value="BPTI-like"/>
    <property type="match status" value="2"/>
</dbReference>
<protein>
    <recommendedName>
        <fullName evidence="8">BPTI/Kunitz inhibitor domain-containing protein</fullName>
    </recommendedName>
</protein>
<reference evidence="9" key="1">
    <citation type="journal article" date="2011" name="PLoS ONE">
        <title>A deep insight into the sialotranscriptome of the gulf coast tick, Amblyomma maculatum.</title>
        <authorList>
            <person name="Karim S."/>
            <person name="Singh P."/>
            <person name="Ribeiro J.M."/>
        </authorList>
    </citation>
    <scope>NUCLEOTIDE SEQUENCE</scope>
    <source>
        <tissue evidence="9">Salivary gland</tissue>
    </source>
</reference>
<keyword evidence="5" id="KW-0722">Serine protease inhibitor</keyword>
<evidence type="ECO:0000256" key="2">
    <source>
        <dbReference type="ARBA" id="ARBA00022525"/>
    </source>
</evidence>
<proteinExistence type="evidence at transcript level"/>
<dbReference type="EMBL" id="JO845309">
    <property type="protein sequence ID" value="AEO36925.1"/>
    <property type="molecule type" value="mRNA"/>
</dbReference>
<dbReference type="InterPro" id="IPR002223">
    <property type="entry name" value="Kunitz_BPTI"/>
</dbReference>
<dbReference type="GO" id="GO:0004867">
    <property type="term" value="F:serine-type endopeptidase inhibitor activity"/>
    <property type="evidence" value="ECO:0007669"/>
    <property type="project" value="UniProtKB-KW"/>
</dbReference>
<evidence type="ECO:0000259" key="8">
    <source>
        <dbReference type="PROSITE" id="PS50279"/>
    </source>
</evidence>
<evidence type="ECO:0000256" key="7">
    <source>
        <dbReference type="SAM" id="SignalP"/>
    </source>
</evidence>
<name>G3MTV7_AMBMU</name>
<keyword evidence="7" id="KW-0732">Signal</keyword>
<feature type="signal peptide" evidence="7">
    <location>
        <begin position="1"/>
        <end position="21"/>
    </location>
</feature>
<comment type="subcellular location">
    <subcellularLocation>
        <location evidence="1">Secreted</location>
    </subcellularLocation>
</comment>
<dbReference type="Gene3D" id="4.10.410.10">
    <property type="entry name" value="Pancreatic trypsin inhibitor Kunitz domain"/>
    <property type="match status" value="2"/>
</dbReference>
<dbReference type="Pfam" id="PF00014">
    <property type="entry name" value="Kunitz_BPTI"/>
    <property type="match status" value="2"/>
</dbReference>
<organism evidence="9">
    <name type="scientific">Amblyomma maculatum</name>
    <name type="common">Gulf Coast tick</name>
    <dbReference type="NCBI Taxonomy" id="34609"/>
    <lineage>
        <taxon>Eukaryota</taxon>
        <taxon>Metazoa</taxon>
        <taxon>Ecdysozoa</taxon>
        <taxon>Arthropoda</taxon>
        <taxon>Chelicerata</taxon>
        <taxon>Arachnida</taxon>
        <taxon>Acari</taxon>
        <taxon>Parasitiformes</taxon>
        <taxon>Ixodida</taxon>
        <taxon>Ixodoidea</taxon>
        <taxon>Ixodidae</taxon>
        <taxon>Amblyomminae</taxon>
        <taxon>Amblyomma</taxon>
    </lineage>
</organism>
<dbReference type="PANTHER" id="PTHR10083">
    <property type="entry name" value="KUNITZ-TYPE PROTEASE INHIBITOR-RELATED"/>
    <property type="match status" value="1"/>
</dbReference>
<evidence type="ECO:0000313" key="9">
    <source>
        <dbReference type="EMBL" id="AEO36925.1"/>
    </source>
</evidence>
<dbReference type="InterPro" id="IPR050098">
    <property type="entry name" value="TFPI/VKTCI-like"/>
</dbReference>
<accession>G3MTV7</accession>
<dbReference type="InterPro" id="IPR020901">
    <property type="entry name" value="Prtase_inh_Kunz-CS"/>
</dbReference>
<sequence length="182" mass="20489">MKPKAILGALALHFLVEQAASVKWSHCWRLKAVGNCKSKISAWYYDIWSLSCKGFTYSGCGGNANRFRSEEECQKACTFGSKVKKVCSLVPKPGNCTGFSPSWYYDAEVDVCRGFIYGGCYGNANRFTSCKACMKRCSGKRNANKICKKQTAAFRKRYNLGLEPKPKKSRWPFTLPIPFLKE</sequence>
<dbReference type="FunFam" id="4.10.410.10:FF:000020">
    <property type="entry name" value="Collagen, type VI, alpha 3"/>
    <property type="match status" value="1"/>
</dbReference>
<keyword evidence="3" id="KW-0646">Protease inhibitor</keyword>
<keyword evidence="4" id="KW-0677">Repeat</keyword>
<feature type="domain" description="BPTI/Kunitz inhibitor" evidence="8">
    <location>
        <begin position="27"/>
        <end position="77"/>
    </location>
</feature>
<dbReference type="CDD" id="cd00109">
    <property type="entry name" value="Kunitz-type"/>
    <property type="match status" value="2"/>
</dbReference>
<keyword evidence="6" id="KW-1015">Disulfide bond</keyword>
<dbReference type="SMART" id="SM00131">
    <property type="entry name" value="KU"/>
    <property type="match status" value="2"/>
</dbReference>
<evidence type="ECO:0000256" key="5">
    <source>
        <dbReference type="ARBA" id="ARBA00022900"/>
    </source>
</evidence>
<dbReference type="PRINTS" id="PR00759">
    <property type="entry name" value="BASICPTASE"/>
</dbReference>
<dbReference type="InterPro" id="IPR036880">
    <property type="entry name" value="Kunitz_BPTI_sf"/>
</dbReference>
<dbReference type="PROSITE" id="PS50279">
    <property type="entry name" value="BPTI_KUNITZ_2"/>
    <property type="match status" value="2"/>
</dbReference>
<evidence type="ECO:0000256" key="6">
    <source>
        <dbReference type="ARBA" id="ARBA00023157"/>
    </source>
</evidence>
<evidence type="ECO:0000256" key="1">
    <source>
        <dbReference type="ARBA" id="ARBA00004613"/>
    </source>
</evidence>
<dbReference type="PROSITE" id="PS00280">
    <property type="entry name" value="BPTI_KUNITZ_1"/>
    <property type="match status" value="2"/>
</dbReference>
<evidence type="ECO:0000256" key="3">
    <source>
        <dbReference type="ARBA" id="ARBA00022690"/>
    </source>
</evidence>
<dbReference type="AlphaFoldDB" id="G3MTV7"/>
<evidence type="ECO:0000256" key="4">
    <source>
        <dbReference type="ARBA" id="ARBA00022737"/>
    </source>
</evidence>
<dbReference type="GO" id="GO:0005576">
    <property type="term" value="C:extracellular region"/>
    <property type="evidence" value="ECO:0007669"/>
    <property type="project" value="UniProtKB-SubCell"/>
</dbReference>
<feature type="domain" description="BPTI/Kunitz inhibitor" evidence="8">
    <location>
        <begin position="87"/>
        <end position="137"/>
    </location>
</feature>
<feature type="chain" id="PRO_5003447507" description="BPTI/Kunitz inhibitor domain-containing protein" evidence="7">
    <location>
        <begin position="22"/>
        <end position="182"/>
    </location>
</feature>
<keyword evidence="2" id="KW-0964">Secreted</keyword>